<keyword evidence="8" id="KW-0547">Nucleotide-binding</keyword>
<evidence type="ECO:0000256" key="14">
    <source>
        <dbReference type="SAM" id="Phobius"/>
    </source>
</evidence>
<evidence type="ECO:0000256" key="7">
    <source>
        <dbReference type="ARBA" id="ARBA00022692"/>
    </source>
</evidence>
<dbReference type="EMBL" id="VUMU01000022">
    <property type="protein sequence ID" value="MST59197.1"/>
    <property type="molecule type" value="Genomic_DNA"/>
</dbReference>
<evidence type="ECO:0000313" key="18">
    <source>
        <dbReference type="Proteomes" id="UP000476055"/>
    </source>
</evidence>
<feature type="transmembrane region" description="Helical" evidence="14">
    <location>
        <begin position="7"/>
        <end position="31"/>
    </location>
</feature>
<gene>
    <name evidence="17" type="ORF">FYJ59_13300</name>
</gene>
<evidence type="ECO:0000256" key="13">
    <source>
        <dbReference type="ARBA" id="ARBA00023136"/>
    </source>
</evidence>
<dbReference type="AlphaFoldDB" id="A0A6L5YND0"/>
<dbReference type="Gene3D" id="6.10.340.10">
    <property type="match status" value="1"/>
</dbReference>
<evidence type="ECO:0000256" key="11">
    <source>
        <dbReference type="ARBA" id="ARBA00022989"/>
    </source>
</evidence>
<keyword evidence="5" id="KW-0597">Phosphoprotein</keyword>
<evidence type="ECO:0000256" key="6">
    <source>
        <dbReference type="ARBA" id="ARBA00022679"/>
    </source>
</evidence>
<keyword evidence="6" id="KW-0808">Transferase</keyword>
<keyword evidence="9 17" id="KW-0418">Kinase</keyword>
<dbReference type="InterPro" id="IPR003660">
    <property type="entry name" value="HAMP_dom"/>
</dbReference>
<dbReference type="EC" id="2.7.13.3" evidence="3"/>
<dbReference type="SMART" id="SM00388">
    <property type="entry name" value="HisKA"/>
    <property type="match status" value="1"/>
</dbReference>
<dbReference type="SUPFAM" id="SSF158472">
    <property type="entry name" value="HAMP domain-like"/>
    <property type="match status" value="1"/>
</dbReference>
<evidence type="ECO:0000256" key="2">
    <source>
        <dbReference type="ARBA" id="ARBA00004651"/>
    </source>
</evidence>
<evidence type="ECO:0000256" key="3">
    <source>
        <dbReference type="ARBA" id="ARBA00012438"/>
    </source>
</evidence>
<dbReference type="PANTHER" id="PTHR45528">
    <property type="entry name" value="SENSOR HISTIDINE KINASE CPXA"/>
    <property type="match status" value="1"/>
</dbReference>
<comment type="subcellular location">
    <subcellularLocation>
        <location evidence="2">Cell membrane</location>
        <topology evidence="2">Multi-pass membrane protein</topology>
    </subcellularLocation>
</comment>
<dbReference type="SUPFAM" id="SSF55874">
    <property type="entry name" value="ATPase domain of HSP90 chaperone/DNA topoisomerase II/histidine kinase"/>
    <property type="match status" value="1"/>
</dbReference>
<protein>
    <recommendedName>
        <fullName evidence="3">histidine kinase</fullName>
        <ecNumber evidence="3">2.7.13.3</ecNumber>
    </recommendedName>
</protein>
<dbReference type="SMART" id="SM00304">
    <property type="entry name" value="HAMP"/>
    <property type="match status" value="1"/>
</dbReference>
<dbReference type="InterPro" id="IPR036097">
    <property type="entry name" value="HisK_dim/P_sf"/>
</dbReference>
<dbReference type="RefSeq" id="WP_154498716.1">
    <property type="nucleotide sequence ID" value="NZ_VUMU01000022.1"/>
</dbReference>
<feature type="domain" description="HAMP" evidence="16">
    <location>
        <begin position="186"/>
        <end position="238"/>
    </location>
</feature>
<name>A0A6L5YND0_9FIRM</name>
<dbReference type="CDD" id="cd00075">
    <property type="entry name" value="HATPase"/>
    <property type="match status" value="1"/>
</dbReference>
<dbReference type="InterPro" id="IPR036890">
    <property type="entry name" value="HATPase_C_sf"/>
</dbReference>
<evidence type="ECO:0000256" key="5">
    <source>
        <dbReference type="ARBA" id="ARBA00022553"/>
    </source>
</evidence>
<keyword evidence="11 14" id="KW-1133">Transmembrane helix</keyword>
<organism evidence="17 18">
    <name type="scientific">Waltera intestinalis</name>
    <dbReference type="NCBI Taxonomy" id="2606635"/>
    <lineage>
        <taxon>Bacteria</taxon>
        <taxon>Bacillati</taxon>
        <taxon>Bacillota</taxon>
        <taxon>Clostridia</taxon>
        <taxon>Lachnospirales</taxon>
        <taxon>Lachnospiraceae</taxon>
        <taxon>Waltera</taxon>
    </lineage>
</organism>
<dbReference type="Gene3D" id="3.30.565.10">
    <property type="entry name" value="Histidine kinase-like ATPase, C-terminal domain"/>
    <property type="match status" value="1"/>
</dbReference>
<dbReference type="GO" id="GO:0005886">
    <property type="term" value="C:plasma membrane"/>
    <property type="evidence" value="ECO:0007669"/>
    <property type="project" value="UniProtKB-SubCell"/>
</dbReference>
<dbReference type="PANTHER" id="PTHR45528:SF1">
    <property type="entry name" value="SENSOR HISTIDINE KINASE CPXA"/>
    <property type="match status" value="1"/>
</dbReference>
<dbReference type="Pfam" id="PF00512">
    <property type="entry name" value="HisKA"/>
    <property type="match status" value="1"/>
</dbReference>
<dbReference type="SMART" id="SM00387">
    <property type="entry name" value="HATPase_c"/>
    <property type="match status" value="1"/>
</dbReference>
<evidence type="ECO:0000256" key="9">
    <source>
        <dbReference type="ARBA" id="ARBA00022777"/>
    </source>
</evidence>
<feature type="transmembrane region" description="Helical" evidence="14">
    <location>
        <begin position="168"/>
        <end position="188"/>
    </location>
</feature>
<keyword evidence="13 14" id="KW-0472">Membrane</keyword>
<dbReference type="InterPro" id="IPR005467">
    <property type="entry name" value="His_kinase_dom"/>
</dbReference>
<keyword evidence="12" id="KW-0902">Two-component regulatory system</keyword>
<dbReference type="Pfam" id="PF02518">
    <property type="entry name" value="HATPase_c"/>
    <property type="match status" value="1"/>
</dbReference>
<keyword evidence="10" id="KW-0067">ATP-binding</keyword>
<dbReference type="GO" id="GO:0005524">
    <property type="term" value="F:ATP binding"/>
    <property type="evidence" value="ECO:0007669"/>
    <property type="project" value="UniProtKB-KW"/>
</dbReference>
<sequence length="470" mass="53055">MKLSTKITFFVTIFFSVIFLLGGYTLISYYYETSMEREVEAAVEQYQYNKFVVQSTLITRGEEWFEGIANGEYDVSNIASNMNNTVAFYSLDGSILFSEFPAAVEISELLADVEVGKVSYQFRKINNRMYLLIAGKVSQEDTGIYLVTGIDVERVFDQQEQMIQRFGVVYAVAIGVGALLIIFLSALLTRPIKKLTEVTKKIADGNYQERIEVASRDEVGQLAKNFNQMAGAIEEKVQELSDSARQKEDFVANFAHELKTPLTSIIGYANRIYQKELTREEQKQAAWYIWNEGMRLEALSLKLMDLAVLNHKEFVLQEMRADILLQELAKDEEYLMSEKNVQLNCDAEQAYISVEYDLFKSLLFNLIDNSIKAGADQLLLKGYIDSEKCYVIQLEDNGSGIPENEIKRITEAFYMVDKSRSRKLHGAGIGLSLAEKIAEIHGSSLKFESDGKSGTKVSICLSCKGGMADE</sequence>
<dbReference type="InterPro" id="IPR004358">
    <property type="entry name" value="Sig_transdc_His_kin-like_C"/>
</dbReference>
<evidence type="ECO:0000259" key="15">
    <source>
        <dbReference type="PROSITE" id="PS50109"/>
    </source>
</evidence>
<evidence type="ECO:0000256" key="4">
    <source>
        <dbReference type="ARBA" id="ARBA00022475"/>
    </source>
</evidence>
<evidence type="ECO:0000256" key="1">
    <source>
        <dbReference type="ARBA" id="ARBA00000085"/>
    </source>
</evidence>
<dbReference type="PRINTS" id="PR00344">
    <property type="entry name" value="BCTRLSENSOR"/>
</dbReference>
<keyword evidence="7 14" id="KW-0812">Transmembrane</keyword>
<dbReference type="Proteomes" id="UP000476055">
    <property type="component" value="Unassembled WGS sequence"/>
</dbReference>
<dbReference type="Gene3D" id="1.10.287.130">
    <property type="match status" value="1"/>
</dbReference>
<evidence type="ECO:0000259" key="16">
    <source>
        <dbReference type="PROSITE" id="PS50885"/>
    </source>
</evidence>
<evidence type="ECO:0000256" key="10">
    <source>
        <dbReference type="ARBA" id="ARBA00022840"/>
    </source>
</evidence>
<dbReference type="InterPro" id="IPR003661">
    <property type="entry name" value="HisK_dim/P_dom"/>
</dbReference>
<dbReference type="Pfam" id="PF00672">
    <property type="entry name" value="HAMP"/>
    <property type="match status" value="1"/>
</dbReference>
<dbReference type="InterPro" id="IPR050398">
    <property type="entry name" value="HssS/ArlS-like"/>
</dbReference>
<dbReference type="InterPro" id="IPR003594">
    <property type="entry name" value="HATPase_dom"/>
</dbReference>
<evidence type="ECO:0000256" key="8">
    <source>
        <dbReference type="ARBA" id="ARBA00022741"/>
    </source>
</evidence>
<comment type="caution">
    <text evidence="17">The sequence shown here is derived from an EMBL/GenBank/DDBJ whole genome shotgun (WGS) entry which is preliminary data.</text>
</comment>
<accession>A0A6L5YND0</accession>
<proteinExistence type="predicted"/>
<evidence type="ECO:0000313" key="17">
    <source>
        <dbReference type="EMBL" id="MST59197.1"/>
    </source>
</evidence>
<reference evidence="17 18" key="1">
    <citation type="submission" date="2019-08" db="EMBL/GenBank/DDBJ databases">
        <title>In-depth cultivation of the pig gut microbiome towards novel bacterial diversity and tailored functional studies.</title>
        <authorList>
            <person name="Wylensek D."/>
            <person name="Hitch T.C.A."/>
            <person name="Clavel T."/>
        </authorList>
    </citation>
    <scope>NUCLEOTIDE SEQUENCE [LARGE SCALE GENOMIC DNA]</scope>
    <source>
        <strain evidence="17 18">WCA3-601-WT-6H</strain>
    </source>
</reference>
<feature type="domain" description="Histidine kinase" evidence="15">
    <location>
        <begin position="253"/>
        <end position="465"/>
    </location>
</feature>
<keyword evidence="4" id="KW-1003">Cell membrane</keyword>
<dbReference type="PROSITE" id="PS50885">
    <property type="entry name" value="HAMP"/>
    <property type="match status" value="1"/>
</dbReference>
<dbReference type="CDD" id="cd06225">
    <property type="entry name" value="HAMP"/>
    <property type="match status" value="1"/>
</dbReference>
<comment type="catalytic activity">
    <reaction evidence="1">
        <text>ATP + protein L-histidine = ADP + protein N-phospho-L-histidine.</text>
        <dbReference type="EC" id="2.7.13.3"/>
    </reaction>
</comment>
<dbReference type="GO" id="GO:0000155">
    <property type="term" value="F:phosphorelay sensor kinase activity"/>
    <property type="evidence" value="ECO:0007669"/>
    <property type="project" value="InterPro"/>
</dbReference>
<dbReference type="PROSITE" id="PS50109">
    <property type="entry name" value="HIS_KIN"/>
    <property type="match status" value="1"/>
</dbReference>
<dbReference type="SUPFAM" id="SSF47384">
    <property type="entry name" value="Homodimeric domain of signal transducing histidine kinase"/>
    <property type="match status" value="1"/>
</dbReference>
<keyword evidence="18" id="KW-1185">Reference proteome</keyword>
<evidence type="ECO:0000256" key="12">
    <source>
        <dbReference type="ARBA" id="ARBA00023012"/>
    </source>
</evidence>
<dbReference type="CDD" id="cd00082">
    <property type="entry name" value="HisKA"/>
    <property type="match status" value="1"/>
</dbReference>